<evidence type="ECO:0000313" key="6">
    <source>
        <dbReference type="Proteomes" id="UP001267426"/>
    </source>
</evidence>
<feature type="signal peptide" evidence="3">
    <location>
        <begin position="1"/>
        <end position="19"/>
    </location>
</feature>
<dbReference type="EMBL" id="JAVRHT010000002">
    <property type="protein sequence ID" value="MDT0630432.1"/>
    <property type="molecule type" value="Genomic_DNA"/>
</dbReference>
<dbReference type="PANTHER" id="PTHR33734:SF22">
    <property type="entry name" value="MEMBRANE-BOUND LYTIC MUREIN TRANSGLYCOSYLASE D"/>
    <property type="match status" value="1"/>
</dbReference>
<dbReference type="SMART" id="SM00257">
    <property type="entry name" value="LysM"/>
    <property type="match status" value="2"/>
</dbReference>
<proteinExistence type="inferred from homology"/>
<comment type="similarity">
    <text evidence="1">Belongs to the transglycosylase Slt family.</text>
</comment>
<comment type="caution">
    <text evidence="5">The sequence shown here is derived from an EMBL/GenBank/DDBJ whole genome shotgun (WGS) entry which is preliminary data.</text>
</comment>
<dbReference type="RefSeq" id="WP_311661529.1">
    <property type="nucleotide sequence ID" value="NZ_JAVRHT010000002.1"/>
</dbReference>
<sequence length="688" mass="73879">MTRLTLLAAAALVAGPALGPDALAQTATTDTAPVRPATPLPTAADALLPGFVPADSVSDEELARRVAAFYTRQSALLQADADGDAARYAVLLDDLVSDVRLAAQRPGALLDDRLRAVYSSVLTEYERFYDRPALDRGDVYAVRTAGTDAVERGFDQGVPLLDHVTLPDLGAFATQVPMDVNPQVERYLQFLLKRPSHVSRLQSRADTYFPMVERVLAEEGVPDELKYLAMVESALNPVAQSHAGAAGMWQFIRATGRAYGLRSESEVDDRLDPEAATRAAARHLRDLYDRFGDWQLALAGYNCNPAVIARGVRRFEDQTGQQATFWDIDHVIPRETRAYVPMFIATSLVLSNPSAYGLGAYEPGPAYVFDRVPVAGGTRLASVARAIDVDEAVLRALNPSLKRGAAPAVRLPHMVRIPAGYYAEHAAALDRLAPPEANGAQFAAGTVQFGPRAVRPLAPQEHSDAVATLVARRETRRASEPRPQRVRRAVPVERYAAAAPPAVAAAEARADQTAAQVAQADAPGGVERAPAPAAEPAFVARREPTPGSEAEPAAERARPAPPAEAAVPVRVVSDRQPETHRVQRGEYLTSIAREHGTTVARLRALNGLRSDTVHPGQTLRVSGEAPAPAKAARPARPTTHRVRGGENLTGIAKRYGVTISQIREWNGLRSDVIRPGQRLRVSAAGSRG</sequence>
<keyword evidence="3" id="KW-0732">Signal</keyword>
<evidence type="ECO:0000259" key="4">
    <source>
        <dbReference type="PROSITE" id="PS51782"/>
    </source>
</evidence>
<dbReference type="Pfam" id="PF01476">
    <property type="entry name" value="LysM"/>
    <property type="match status" value="2"/>
</dbReference>
<dbReference type="InterPro" id="IPR008258">
    <property type="entry name" value="Transglycosylase_SLT_dom_1"/>
</dbReference>
<feature type="domain" description="LysM" evidence="4">
    <location>
        <begin position="578"/>
        <end position="621"/>
    </location>
</feature>
<dbReference type="SUPFAM" id="SSF53955">
    <property type="entry name" value="Lysozyme-like"/>
    <property type="match status" value="1"/>
</dbReference>
<dbReference type="Proteomes" id="UP001267426">
    <property type="component" value="Unassembled WGS sequence"/>
</dbReference>
<name>A0ABU3BMA9_9BACT</name>
<protein>
    <submittedName>
        <fullName evidence="5">LysM peptidoglycan-binding domain-containing protein</fullName>
    </submittedName>
</protein>
<evidence type="ECO:0000256" key="1">
    <source>
        <dbReference type="ARBA" id="ARBA00007734"/>
    </source>
</evidence>
<dbReference type="PANTHER" id="PTHR33734">
    <property type="entry name" value="LYSM DOMAIN-CONTAINING GPI-ANCHORED PROTEIN 2"/>
    <property type="match status" value="1"/>
</dbReference>
<feature type="region of interest" description="Disordered" evidence="2">
    <location>
        <begin position="514"/>
        <end position="566"/>
    </location>
</feature>
<organism evidence="5 6">
    <name type="scientific">Rubrivirga litoralis</name>
    <dbReference type="NCBI Taxonomy" id="3075598"/>
    <lineage>
        <taxon>Bacteria</taxon>
        <taxon>Pseudomonadati</taxon>
        <taxon>Rhodothermota</taxon>
        <taxon>Rhodothermia</taxon>
        <taxon>Rhodothermales</taxon>
        <taxon>Rubricoccaceae</taxon>
        <taxon>Rubrivirga</taxon>
    </lineage>
</organism>
<dbReference type="CDD" id="cd00118">
    <property type="entry name" value="LysM"/>
    <property type="match status" value="2"/>
</dbReference>
<evidence type="ECO:0000256" key="2">
    <source>
        <dbReference type="SAM" id="MobiDB-lite"/>
    </source>
</evidence>
<gene>
    <name evidence="5" type="ORF">RM540_01620</name>
</gene>
<accession>A0ABU3BMA9</accession>
<evidence type="ECO:0000256" key="3">
    <source>
        <dbReference type="SAM" id="SignalP"/>
    </source>
</evidence>
<feature type="compositionally biased region" description="Low complexity" evidence="2">
    <location>
        <begin position="514"/>
        <end position="539"/>
    </location>
</feature>
<dbReference type="SUPFAM" id="SSF54106">
    <property type="entry name" value="LysM domain"/>
    <property type="match status" value="2"/>
</dbReference>
<dbReference type="InterPro" id="IPR023346">
    <property type="entry name" value="Lysozyme-like_dom_sf"/>
</dbReference>
<dbReference type="PROSITE" id="PS51782">
    <property type="entry name" value="LYSM"/>
    <property type="match status" value="2"/>
</dbReference>
<dbReference type="PROSITE" id="PS00922">
    <property type="entry name" value="TRANSGLYCOSYLASE"/>
    <property type="match status" value="1"/>
</dbReference>
<feature type="region of interest" description="Disordered" evidence="2">
    <location>
        <begin position="611"/>
        <end position="643"/>
    </location>
</feature>
<feature type="compositionally biased region" description="Low complexity" evidence="2">
    <location>
        <begin position="625"/>
        <end position="637"/>
    </location>
</feature>
<dbReference type="InterPro" id="IPR000189">
    <property type="entry name" value="Transglyc_AS"/>
</dbReference>
<keyword evidence="6" id="KW-1185">Reference proteome</keyword>
<evidence type="ECO:0000313" key="5">
    <source>
        <dbReference type="EMBL" id="MDT0630432.1"/>
    </source>
</evidence>
<dbReference type="Pfam" id="PF01464">
    <property type="entry name" value="SLT"/>
    <property type="match status" value="1"/>
</dbReference>
<feature type="chain" id="PRO_5046511000" evidence="3">
    <location>
        <begin position="20"/>
        <end position="688"/>
    </location>
</feature>
<dbReference type="Gene3D" id="3.10.350.10">
    <property type="entry name" value="LysM domain"/>
    <property type="match status" value="2"/>
</dbReference>
<dbReference type="CDD" id="cd16894">
    <property type="entry name" value="MltD-like"/>
    <property type="match status" value="1"/>
</dbReference>
<dbReference type="InterPro" id="IPR018392">
    <property type="entry name" value="LysM"/>
</dbReference>
<dbReference type="InterPro" id="IPR036779">
    <property type="entry name" value="LysM_dom_sf"/>
</dbReference>
<feature type="domain" description="LysM" evidence="4">
    <location>
        <begin position="638"/>
        <end position="681"/>
    </location>
</feature>
<dbReference type="Gene3D" id="1.10.530.10">
    <property type="match status" value="1"/>
</dbReference>
<reference evidence="5 6" key="1">
    <citation type="submission" date="2023-09" db="EMBL/GenBank/DDBJ databases">
        <authorList>
            <person name="Rey-Velasco X."/>
        </authorList>
    </citation>
    <scope>NUCLEOTIDE SEQUENCE [LARGE SCALE GENOMIC DNA]</scope>
    <source>
        <strain evidence="5 6">F394</strain>
    </source>
</reference>